<dbReference type="RefSeq" id="WP_145060729.1">
    <property type="nucleotide sequence ID" value="NZ_CP036263.1"/>
</dbReference>
<dbReference type="EMBL" id="CP036263">
    <property type="protein sequence ID" value="QDS99520.1"/>
    <property type="molecule type" value="Genomic_DNA"/>
</dbReference>
<proteinExistence type="predicted"/>
<gene>
    <name evidence="1" type="ORF">HG15A2_28440</name>
</gene>
<dbReference type="Proteomes" id="UP000319852">
    <property type="component" value="Chromosome"/>
</dbReference>
<reference evidence="1 2" key="1">
    <citation type="submission" date="2019-02" db="EMBL/GenBank/DDBJ databases">
        <title>Deep-cultivation of Planctomycetes and their phenomic and genomic characterization uncovers novel biology.</title>
        <authorList>
            <person name="Wiegand S."/>
            <person name="Jogler M."/>
            <person name="Boedeker C."/>
            <person name="Pinto D."/>
            <person name="Vollmers J."/>
            <person name="Rivas-Marin E."/>
            <person name="Kohn T."/>
            <person name="Peeters S.H."/>
            <person name="Heuer A."/>
            <person name="Rast P."/>
            <person name="Oberbeckmann S."/>
            <person name="Bunk B."/>
            <person name="Jeske O."/>
            <person name="Meyerdierks A."/>
            <person name="Storesund J.E."/>
            <person name="Kallscheuer N."/>
            <person name="Luecker S."/>
            <person name="Lage O.M."/>
            <person name="Pohl T."/>
            <person name="Merkel B.J."/>
            <person name="Hornburger P."/>
            <person name="Mueller R.-W."/>
            <person name="Bruemmer F."/>
            <person name="Labrenz M."/>
            <person name="Spormann A.M."/>
            <person name="Op den Camp H."/>
            <person name="Overmann J."/>
            <person name="Amann R."/>
            <person name="Jetten M.S.M."/>
            <person name="Mascher T."/>
            <person name="Medema M.H."/>
            <person name="Devos D.P."/>
            <person name="Kaster A.-K."/>
            <person name="Ovreas L."/>
            <person name="Rohde M."/>
            <person name="Galperin M.Y."/>
            <person name="Jogler C."/>
        </authorList>
    </citation>
    <scope>NUCLEOTIDE SEQUENCE [LARGE SCALE GENOMIC DNA]</scope>
    <source>
        <strain evidence="1 2">HG15A2</strain>
    </source>
</reference>
<accession>A0A517MXB3</accession>
<sequence>MLNRVFISSTVVLWLGSMSWLVVDKILPSFYESDLPMAAGLSPDLPVAWEVQWSGRRVGHAVSLMREGVQGTTEVHNRIILDNVPMLELAPAWMQSAVRELGSLKFSAKTRLEFDSLDNFTAFESSVAINDVTGIVKISGRMKESKMQLKIQAGDFPYTDEIQIPDQAALNESLFPDARLPYMYVGRHWQEDVYNPFGNPKEPIDRVDAEVMAAEFLEHAGERKRVMRVDYHTSSSAGVSDRARLRAKTWVEPDGLVLKQVVYLSNAQLCFTRLADDEVHDLVNDFFPILMNEIRLRKELSGGKKAALP</sequence>
<name>A0A517MXB3_9BACT</name>
<organism evidence="1 2">
    <name type="scientific">Adhaeretor mobilis</name>
    <dbReference type="NCBI Taxonomy" id="1930276"/>
    <lineage>
        <taxon>Bacteria</taxon>
        <taxon>Pseudomonadati</taxon>
        <taxon>Planctomycetota</taxon>
        <taxon>Planctomycetia</taxon>
        <taxon>Pirellulales</taxon>
        <taxon>Lacipirellulaceae</taxon>
        <taxon>Adhaeretor</taxon>
    </lineage>
</organism>
<protein>
    <submittedName>
        <fullName evidence="1">Uncharacterized protein</fullName>
    </submittedName>
</protein>
<keyword evidence="2" id="KW-1185">Reference proteome</keyword>
<dbReference type="AlphaFoldDB" id="A0A517MXB3"/>
<dbReference type="OrthoDB" id="271804at2"/>
<dbReference type="KEGG" id="amob:HG15A2_28440"/>
<evidence type="ECO:0000313" key="1">
    <source>
        <dbReference type="EMBL" id="QDS99520.1"/>
    </source>
</evidence>
<evidence type="ECO:0000313" key="2">
    <source>
        <dbReference type="Proteomes" id="UP000319852"/>
    </source>
</evidence>